<gene>
    <name evidence="2" type="ORF">HYH02_010411</name>
</gene>
<feature type="compositionally biased region" description="Low complexity" evidence="1">
    <location>
        <begin position="654"/>
        <end position="670"/>
    </location>
</feature>
<feature type="compositionally biased region" description="Low complexity" evidence="1">
    <location>
        <begin position="469"/>
        <end position="485"/>
    </location>
</feature>
<keyword evidence="3" id="KW-1185">Reference proteome</keyword>
<comment type="caution">
    <text evidence="2">The sequence shown here is derived from an EMBL/GenBank/DDBJ whole genome shotgun (WGS) entry which is preliminary data.</text>
</comment>
<feature type="compositionally biased region" description="Low complexity" evidence="1">
    <location>
        <begin position="72"/>
        <end position="82"/>
    </location>
</feature>
<feature type="region of interest" description="Disordered" evidence="1">
    <location>
        <begin position="1282"/>
        <end position="1313"/>
    </location>
</feature>
<feature type="region of interest" description="Disordered" evidence="1">
    <location>
        <begin position="644"/>
        <end position="676"/>
    </location>
</feature>
<accession>A0A835W7R7</accession>
<organism evidence="2 3">
    <name type="scientific">Chlamydomonas schloesseri</name>
    <dbReference type="NCBI Taxonomy" id="2026947"/>
    <lineage>
        <taxon>Eukaryota</taxon>
        <taxon>Viridiplantae</taxon>
        <taxon>Chlorophyta</taxon>
        <taxon>core chlorophytes</taxon>
        <taxon>Chlorophyceae</taxon>
        <taxon>CS clade</taxon>
        <taxon>Chlamydomonadales</taxon>
        <taxon>Chlamydomonadaceae</taxon>
        <taxon>Chlamydomonas</taxon>
    </lineage>
</organism>
<feature type="region of interest" description="Disordered" evidence="1">
    <location>
        <begin position="392"/>
        <end position="426"/>
    </location>
</feature>
<evidence type="ECO:0000256" key="1">
    <source>
        <dbReference type="SAM" id="MobiDB-lite"/>
    </source>
</evidence>
<protein>
    <submittedName>
        <fullName evidence="2">Uncharacterized protein</fullName>
    </submittedName>
</protein>
<reference evidence="2" key="1">
    <citation type="journal article" date="2020" name="bioRxiv">
        <title>Comparative genomics of Chlamydomonas.</title>
        <authorList>
            <person name="Craig R.J."/>
            <person name="Hasan A.R."/>
            <person name="Ness R.W."/>
            <person name="Keightley P.D."/>
        </authorList>
    </citation>
    <scope>NUCLEOTIDE SEQUENCE</scope>
    <source>
        <strain evidence="2">CCAP 11/173</strain>
    </source>
</reference>
<feature type="region of interest" description="Disordered" evidence="1">
    <location>
        <begin position="460"/>
        <end position="491"/>
    </location>
</feature>
<dbReference type="OrthoDB" id="552017at2759"/>
<feature type="compositionally biased region" description="Low complexity" evidence="1">
    <location>
        <begin position="41"/>
        <end position="50"/>
    </location>
</feature>
<evidence type="ECO:0000313" key="3">
    <source>
        <dbReference type="Proteomes" id="UP000613740"/>
    </source>
</evidence>
<dbReference type="EMBL" id="JAEHOD010000038">
    <property type="protein sequence ID" value="KAG2440533.1"/>
    <property type="molecule type" value="Genomic_DNA"/>
</dbReference>
<feature type="compositionally biased region" description="Acidic residues" evidence="1">
    <location>
        <begin position="1436"/>
        <end position="1447"/>
    </location>
</feature>
<feature type="compositionally biased region" description="Gly residues" evidence="1">
    <location>
        <begin position="86"/>
        <end position="95"/>
    </location>
</feature>
<feature type="compositionally biased region" description="Low complexity" evidence="1">
    <location>
        <begin position="113"/>
        <end position="138"/>
    </location>
</feature>
<feature type="region of interest" description="Disordered" evidence="1">
    <location>
        <begin position="1429"/>
        <end position="1462"/>
    </location>
</feature>
<proteinExistence type="predicted"/>
<feature type="compositionally biased region" description="Gly residues" evidence="1">
    <location>
        <begin position="397"/>
        <end position="407"/>
    </location>
</feature>
<feature type="region of interest" description="Disordered" evidence="1">
    <location>
        <begin position="1"/>
        <end position="173"/>
    </location>
</feature>
<feature type="compositionally biased region" description="Low complexity" evidence="1">
    <location>
        <begin position="1282"/>
        <end position="1310"/>
    </location>
</feature>
<feature type="compositionally biased region" description="Gly residues" evidence="1">
    <location>
        <begin position="415"/>
        <end position="426"/>
    </location>
</feature>
<evidence type="ECO:0000313" key="2">
    <source>
        <dbReference type="EMBL" id="KAG2440533.1"/>
    </source>
</evidence>
<sequence length="1627" mass="163594">MGRDAHGARRASSAASDGNALAGGPGSSAAINGARELGRGTAAAAATAAAGSPWEPAVVRTAAQQHVPPSPASTSTSAPTASLNGRAGGMGGRGGPRLVHGSPRVAHAHVPREGSQQGRQQQQQQQPEQPQGQRQQPSHCHPSARGRSGGTLQPGILDSPTHSGGSGAAAAAAAGRAPLPGDVPSISLNAGAHNWPSSSSVVDSALQAKIDAATNWYELRAVLASSGGSSSRQHQAAGSLPSPAAAATVLAVLRRLVAVTRYDMRPAECAALGAFLERWLLETALLALPAMRAGDQAAALHAVAKLARALPSPPPAWVAGWFAAAAPHLRAAAFRPKDLSLSLWALSRLQGVRPPAGGLQLLLAAAEPHLHRFNAQDLSLVALALAALTGRSDSSNGSGGSSGGGGSSSSHGSSAGSGGGSGNGNGGGAVAELEQLLPSCEWRQLYLARVSELVRQEAAGSSLGGGSSSSGNGSSSSSSSSSGAGWARGGGRGSECGPQALCNLLHGLVRSGLLSAPPEVGGGPASRAAGPSPAAAAAAAAPDWLDADTDDFGLLALTSAAAAGGLGGTQPAAAAATAAPLPSATLAAAVDTRWLLEDLCTALYRQLPQCTPQGLTNVLSALAAAGHVPEEGWVERFLTESAARMDTGHGSGGSSSSSGEVVDVSGSSASSGGGVDGGGSRWCNADDLAHLAAAAAQLRLAPPRWWTSRLYGAMERRLMYGVGGAGGGACSARQLSQMLHGAAQLQRSYTHSLPDGACLGVATSSVSSSTSTTTTIYDAATASSSDQQRLPAAAADPALAAALSATAVRPPPSLLAAWHRAAAAALPNFNAVDAAHALWALAALGERPPQDWLQRLLVGVRGTLAAAPPCELAVLLWSLAELRFRPTWSWIADCVEASGPGLARMEGQDYAMLLSGLVRLGGRPTPEWSVRLLAALAPRLRRLQLRALSQCVWALYRLRVQPPPELLSQLGDELRLRWLRQAAGTADAEAAEAQADTAGGAEEQREQLRHSAMLLWVVSTWLGAHGRRRRLAATGSRCGVQASVLGARAGAPRLRLRRAVNGSGAPASPDAVVAAAPPSAVAASAPGASSSAPACRLSSRMLRRRRAARPGNLVSSLGGDAAAAAALRRSVAAQLLPAALAATEPLLAARRATAQDAALLAAVVRRMPVQVRGAAAEAAPAWPRALLEAAAPLLPSMTIGGLLQTLAAARVLMRSSRRSGGEQPGSGLVDGRWVAAAEHAVAAHLTSASPPLPCAARVTLLHRLAALSGSVTLGPVNAAAPCTSTSTAGTSSSGRGRGSASTSAGADAGPAQGGGGSRLLLDAVAAMRRASSIAEPLVALQATLLRSRVRLRKLRAALQAAHAAATARRARGPPPAAAAALAAAAREVAAGVELAAAAAAGSRSACRPAALAAARWRVHGAVSAAARALDRRGSLGDEEDGDEEEVVEATGHHRKPRQPLPPLSAEQRRWIQARAQRQVAAQLLTAAPPEAVAQLVALAAAPLAAEAGRSPVPAIPDERGEEAGRCLLWLAAACGARWRHMQPQHRALAARAWRAALAALEARSSPLAQPLAMALPSAVPGGMDGGVDAVGPANGSHGKRVARAVALAPTDAGLLVPAAGAAAAQRR</sequence>
<feature type="compositionally biased region" description="Low complexity" evidence="1">
    <location>
        <begin position="10"/>
        <end position="20"/>
    </location>
</feature>
<dbReference type="Proteomes" id="UP000613740">
    <property type="component" value="Unassembled WGS sequence"/>
</dbReference>
<name>A0A835W7R7_9CHLO</name>